<reference evidence="2" key="2">
    <citation type="submission" date="2012-01" db="EMBL/GenBank/DDBJ databases">
        <authorList>
            <person name="Biehl B.S."/>
            <person name="Ding Y."/>
            <person name="Dugan-Rocha S.P."/>
            <person name="Gibbs R.A."/>
            <person name="Glasner J.D."/>
            <person name="Kovar C."/>
            <person name="Muzny D.M."/>
            <person name="Neeno-Eckwall E.C."/>
            <person name="Perna N.T."/>
            <person name="Qin X."/>
            <person name="von Bodman S.B."/>
            <person name="Weinstock G.M."/>
        </authorList>
    </citation>
    <scope>NUCLEOTIDE SEQUENCE</scope>
    <source>
        <strain evidence="2">DC283</strain>
    </source>
</reference>
<keyword evidence="4" id="KW-1185">Reference proteome</keyword>
<dbReference type="RefSeq" id="WP_006122230.1">
    <property type="nucleotide sequence ID" value="NZ_AHIE01000039.1"/>
</dbReference>
<evidence type="ECO:0000313" key="1">
    <source>
        <dbReference type="EMBL" id="ARF52730.1"/>
    </source>
</evidence>
<organism evidence="2 3">
    <name type="scientific">Pantoea stewartii subsp. stewartii DC283</name>
    <dbReference type="NCBI Taxonomy" id="660596"/>
    <lineage>
        <taxon>Bacteria</taxon>
        <taxon>Pseudomonadati</taxon>
        <taxon>Pseudomonadota</taxon>
        <taxon>Gammaproteobacteria</taxon>
        <taxon>Enterobacterales</taxon>
        <taxon>Erwiniaceae</taxon>
        <taxon>Pantoea</taxon>
    </lineage>
</organism>
<dbReference type="SUPFAM" id="SSF53335">
    <property type="entry name" value="S-adenosyl-L-methionine-dependent methyltransferases"/>
    <property type="match status" value="1"/>
</dbReference>
<reference evidence="2 3" key="1">
    <citation type="journal article" date="2012" name="Mol. Microbiol.">
        <title>The genetic and structural basis of two distinct terminal side branch residues in stewartan and amylovoran exopolysaccharides and their potential role in host adaptation.</title>
        <authorList>
            <person name="Wang X."/>
            <person name="Yang F."/>
            <person name="von Bodman S.B."/>
        </authorList>
    </citation>
    <scope>NUCLEOTIDE SEQUENCE [LARGE SCALE GENOMIC DNA]</scope>
    <source>
        <strain evidence="2 3">DC283</strain>
    </source>
</reference>
<dbReference type="Proteomes" id="UP000005050">
    <property type="component" value="Unassembled WGS sequence"/>
</dbReference>
<evidence type="ECO:0008006" key="5">
    <source>
        <dbReference type="Google" id="ProtNLM"/>
    </source>
</evidence>
<proteinExistence type="predicted"/>
<dbReference type="PATRIC" id="fig|660596.6.peg.5137"/>
<accession>H3RL29</accession>
<evidence type="ECO:0000313" key="2">
    <source>
        <dbReference type="EMBL" id="EHT98024.1"/>
    </source>
</evidence>
<evidence type="ECO:0000313" key="4">
    <source>
        <dbReference type="Proteomes" id="UP000192380"/>
    </source>
</evidence>
<name>H3RL29_PANSE</name>
<sequence length="216" mass="24038">MYGTVSQLYHRLKTEFQGEEKITLIILRKEDVMKVLRDEHLTEETAAEIVCDITTWDRDAQHEAGVGAETVRFIDSAVLHAVTGLVARMLMHGVQEAVKREGLFTLSEPTCGAGGMVVAVAECMLEAGLDPSEQMFVNFIDIDPVAADMAFIQLSLLGIPAEVITGNTLTMQFSRVRYTPVYYINRIEERLKAQRRIKAMMEIMRSLSDGAVNTGP</sequence>
<dbReference type="InterPro" id="IPR029063">
    <property type="entry name" value="SAM-dependent_MTases_sf"/>
</dbReference>
<dbReference type="EMBL" id="CP017591">
    <property type="protein sequence ID" value="ARF52730.1"/>
    <property type="molecule type" value="Genomic_DNA"/>
</dbReference>
<gene>
    <name evidence="2" type="ORF">CKS_4497</name>
    <name evidence="1" type="ORF">DSJ_26390</name>
</gene>
<dbReference type="Proteomes" id="UP000192380">
    <property type="component" value="Plasmid pDSJ10"/>
</dbReference>
<dbReference type="Gene3D" id="3.40.50.150">
    <property type="entry name" value="Vaccinia Virus protein VP39"/>
    <property type="match status" value="1"/>
</dbReference>
<dbReference type="EMBL" id="AHIE01000039">
    <property type="protein sequence ID" value="EHT98024.1"/>
    <property type="molecule type" value="Genomic_DNA"/>
</dbReference>
<protein>
    <recommendedName>
        <fullName evidence="5">DNA methylase adenine-specific domain-containing protein</fullName>
    </recommendedName>
</protein>
<geneLocation type="plasmid" evidence="1 4">
    <name>pDSJ10</name>
</geneLocation>
<dbReference type="AlphaFoldDB" id="H3RL29"/>
<dbReference type="KEGG" id="pstw:DSJ_26390"/>
<reference evidence="1 4" key="3">
    <citation type="submission" date="2016-10" db="EMBL/GenBank/DDBJ databases">
        <title>Complete Genome Assembly of Pantoea stewartii subsp. stewartii DC283, a Corn Pathogen.</title>
        <authorList>
            <person name="Duong D.A."/>
            <person name="Stevens A.M."/>
            <person name="Jensen R.V."/>
        </authorList>
    </citation>
    <scope>NUCLEOTIDE SEQUENCE [LARGE SCALE GENOMIC DNA]</scope>
    <source>
        <strain evidence="1 4">DC283</strain>
        <plasmid evidence="1 4">pDSJ10</plasmid>
    </source>
</reference>
<evidence type="ECO:0000313" key="3">
    <source>
        <dbReference type="Proteomes" id="UP000005050"/>
    </source>
</evidence>
<keyword evidence="1" id="KW-0614">Plasmid</keyword>